<proteinExistence type="predicted"/>
<feature type="domain" description="Peptidase family M23 N-terminal" evidence="2">
    <location>
        <begin position="24"/>
        <end position="86"/>
    </location>
</feature>
<evidence type="ECO:0000313" key="3">
    <source>
        <dbReference type="EMBL" id="RZO76133.1"/>
    </source>
</evidence>
<dbReference type="SUPFAM" id="SSF51261">
    <property type="entry name" value="Duplicated hybrid motif"/>
    <property type="match status" value="1"/>
</dbReference>
<comment type="caution">
    <text evidence="3">The sequence shown here is derived from an EMBL/GenBank/DDBJ whole genome shotgun (WGS) entry which is preliminary data.</text>
</comment>
<protein>
    <submittedName>
        <fullName evidence="3">M23 family metallopeptidase</fullName>
    </submittedName>
</protein>
<dbReference type="PANTHER" id="PTHR21666:SF285">
    <property type="entry name" value="M23 FAMILY METALLOPEPTIDASE"/>
    <property type="match status" value="1"/>
</dbReference>
<dbReference type="PANTHER" id="PTHR21666">
    <property type="entry name" value="PEPTIDASE-RELATED"/>
    <property type="match status" value="1"/>
</dbReference>
<gene>
    <name evidence="3" type="ORF">EVA68_05140</name>
</gene>
<dbReference type="AlphaFoldDB" id="A0A520S0Z0"/>
<organism evidence="3 4">
    <name type="scientific">OM182 bacterium</name>
    <dbReference type="NCBI Taxonomy" id="2510334"/>
    <lineage>
        <taxon>Bacteria</taxon>
        <taxon>Pseudomonadati</taxon>
        <taxon>Pseudomonadota</taxon>
        <taxon>Gammaproteobacteria</taxon>
        <taxon>OMG group</taxon>
        <taxon>OM182 clade</taxon>
    </lineage>
</organism>
<dbReference type="EMBL" id="SHAG01000017">
    <property type="protein sequence ID" value="RZO76133.1"/>
    <property type="molecule type" value="Genomic_DNA"/>
</dbReference>
<name>A0A520S0Z0_9GAMM</name>
<evidence type="ECO:0000259" key="2">
    <source>
        <dbReference type="Pfam" id="PF18421"/>
    </source>
</evidence>
<feature type="domain" description="M23ase beta-sheet core" evidence="1">
    <location>
        <begin position="163"/>
        <end position="257"/>
    </location>
</feature>
<dbReference type="CDD" id="cd12797">
    <property type="entry name" value="M23_peptidase"/>
    <property type="match status" value="1"/>
</dbReference>
<dbReference type="Pfam" id="PF01551">
    <property type="entry name" value="Peptidase_M23"/>
    <property type="match status" value="1"/>
</dbReference>
<dbReference type="Gene3D" id="2.70.70.10">
    <property type="entry name" value="Glucose Permease (Domain IIA)"/>
    <property type="match status" value="1"/>
</dbReference>
<dbReference type="Pfam" id="PF18421">
    <property type="entry name" value="Peptidase_M23_N"/>
    <property type="match status" value="1"/>
</dbReference>
<dbReference type="InterPro" id="IPR011055">
    <property type="entry name" value="Dup_hybrid_motif"/>
</dbReference>
<dbReference type="Gene3D" id="2.60.40.1590">
    <property type="entry name" value="Peptidoglycan hydrolase domains"/>
    <property type="match status" value="1"/>
</dbReference>
<dbReference type="InterPro" id="IPR040487">
    <property type="entry name" value="Peptidase_M23_N"/>
</dbReference>
<reference evidence="3 4" key="1">
    <citation type="submission" date="2019-02" db="EMBL/GenBank/DDBJ databases">
        <title>Prokaryotic population dynamics and viral predation in marine succession experiment using metagenomics: the confinement effect.</title>
        <authorList>
            <person name="Haro-Moreno J.M."/>
            <person name="Rodriguez-Valera F."/>
            <person name="Lopez-Perez M."/>
        </authorList>
    </citation>
    <scope>NUCLEOTIDE SEQUENCE [LARGE SCALE GENOMIC DNA]</scope>
    <source>
        <strain evidence="3">MED-G157</strain>
    </source>
</reference>
<dbReference type="FunFam" id="2.70.70.10:FF:000019">
    <property type="entry name" value="M23 family peptidase"/>
    <property type="match status" value="1"/>
</dbReference>
<sequence length="264" mass="29036">MINKLTLVIVMATYPIMGLTMPIHNPVPGGVAVIPIDMLENAIFNGTRILTLKNNSRAYAIVGIPLSAKPGNSEIIAGERKIGFTIKKYTYETQHLTIKNRRKVNPLPEDLKRITRERIEMNSAFRRFTTSIVPDTNFIPPVKGRRSSSFGLRRILNGQPRNPHSGMDIAAPEGTPIIAPANGIVVALGNYFFNGKTILIDHGYGLVTIYCHLENITVHLDDRLNKGSIIGSVGQTGRVTGPHLHWGVSLNNARIDPGLFLSDE</sequence>
<dbReference type="GO" id="GO:0004222">
    <property type="term" value="F:metalloendopeptidase activity"/>
    <property type="evidence" value="ECO:0007669"/>
    <property type="project" value="TreeGrafter"/>
</dbReference>
<evidence type="ECO:0000259" key="1">
    <source>
        <dbReference type="Pfam" id="PF01551"/>
    </source>
</evidence>
<evidence type="ECO:0000313" key="4">
    <source>
        <dbReference type="Proteomes" id="UP000316199"/>
    </source>
</evidence>
<dbReference type="InterPro" id="IPR016047">
    <property type="entry name" value="M23ase_b-sheet_dom"/>
</dbReference>
<accession>A0A520S0Z0</accession>
<dbReference type="InterPro" id="IPR050570">
    <property type="entry name" value="Cell_wall_metabolism_enzyme"/>
</dbReference>
<dbReference type="Proteomes" id="UP000316199">
    <property type="component" value="Unassembled WGS sequence"/>
</dbReference>